<evidence type="ECO:0000256" key="2">
    <source>
        <dbReference type="ARBA" id="ARBA00023015"/>
    </source>
</evidence>
<evidence type="ECO:0000259" key="5">
    <source>
        <dbReference type="PROSITE" id="PS50931"/>
    </source>
</evidence>
<dbReference type="RefSeq" id="WP_354558089.1">
    <property type="nucleotide sequence ID" value="NZ_JBEPMB010000008.1"/>
</dbReference>
<dbReference type="InterPro" id="IPR036390">
    <property type="entry name" value="WH_DNA-bd_sf"/>
</dbReference>
<reference evidence="6 7" key="1">
    <citation type="submission" date="2024-06" db="EMBL/GenBank/DDBJ databases">
        <title>Genomic Encyclopedia of Type Strains, Phase IV (KMG-IV): sequencing the most valuable type-strain genomes for metagenomic binning, comparative biology and taxonomic classification.</title>
        <authorList>
            <person name="Goeker M."/>
        </authorList>
    </citation>
    <scope>NUCLEOTIDE SEQUENCE [LARGE SCALE GENOMIC DNA]</scope>
    <source>
        <strain evidence="6 7">DSM 29780</strain>
    </source>
</reference>
<feature type="domain" description="HTH lysR-type" evidence="5">
    <location>
        <begin position="92"/>
        <end position="149"/>
    </location>
</feature>
<keyword evidence="4" id="KW-0804">Transcription</keyword>
<comment type="caution">
    <text evidence="6">The sequence shown here is derived from an EMBL/GenBank/DDBJ whole genome shotgun (WGS) entry which is preliminary data.</text>
</comment>
<gene>
    <name evidence="6" type="ORF">ABID16_003972</name>
</gene>
<dbReference type="PANTHER" id="PTHR30126">
    <property type="entry name" value="HTH-TYPE TRANSCRIPTIONAL REGULATOR"/>
    <property type="match status" value="1"/>
</dbReference>
<organism evidence="6 7">
    <name type="scientific">Rhizobium aquaticum</name>
    <dbReference type="NCBI Taxonomy" id="1549636"/>
    <lineage>
        <taxon>Bacteria</taxon>
        <taxon>Pseudomonadati</taxon>
        <taxon>Pseudomonadota</taxon>
        <taxon>Alphaproteobacteria</taxon>
        <taxon>Hyphomicrobiales</taxon>
        <taxon>Rhizobiaceae</taxon>
        <taxon>Rhizobium/Agrobacterium group</taxon>
        <taxon>Rhizobium</taxon>
    </lineage>
</organism>
<evidence type="ECO:0000313" key="7">
    <source>
        <dbReference type="Proteomes" id="UP001549047"/>
    </source>
</evidence>
<feature type="domain" description="HTH lysR-type" evidence="5">
    <location>
        <begin position="3"/>
        <end position="60"/>
    </location>
</feature>
<dbReference type="InterPro" id="IPR036388">
    <property type="entry name" value="WH-like_DNA-bd_sf"/>
</dbReference>
<dbReference type="Pfam" id="PF03466">
    <property type="entry name" value="LysR_substrate"/>
    <property type="match status" value="1"/>
</dbReference>
<dbReference type="GO" id="GO:0003677">
    <property type="term" value="F:DNA binding"/>
    <property type="evidence" value="ECO:0007669"/>
    <property type="project" value="UniProtKB-KW"/>
</dbReference>
<accession>A0ABV2J4E4</accession>
<keyword evidence="7" id="KW-1185">Reference proteome</keyword>
<evidence type="ECO:0000256" key="4">
    <source>
        <dbReference type="ARBA" id="ARBA00023163"/>
    </source>
</evidence>
<evidence type="ECO:0000256" key="3">
    <source>
        <dbReference type="ARBA" id="ARBA00023125"/>
    </source>
</evidence>
<dbReference type="Pfam" id="PF00126">
    <property type="entry name" value="HTH_1"/>
    <property type="match status" value="2"/>
</dbReference>
<protein>
    <submittedName>
        <fullName evidence="6">DNA-binding transcriptional LysR family regulator</fullName>
    </submittedName>
</protein>
<dbReference type="SUPFAM" id="SSF53850">
    <property type="entry name" value="Periplasmic binding protein-like II"/>
    <property type="match status" value="1"/>
</dbReference>
<keyword evidence="2" id="KW-0805">Transcription regulation</keyword>
<keyword evidence="3 6" id="KW-0238">DNA-binding</keyword>
<dbReference type="PROSITE" id="PS50931">
    <property type="entry name" value="HTH_LYSR"/>
    <property type="match status" value="2"/>
</dbReference>
<dbReference type="Proteomes" id="UP001549047">
    <property type="component" value="Unassembled WGS sequence"/>
</dbReference>
<dbReference type="InterPro" id="IPR005119">
    <property type="entry name" value="LysR_subst-bd"/>
</dbReference>
<sequence length="386" mass="42078">MRHNLRHLRVFLAVAEAGSVTRAAASAHLSQPAVTQAISKLEAALGVALFDRSPHGLFPTPAGETFRLRVQRAFALLDRVVAEIAPRLQLTITAAQTEALIAVSDAENFTLAAKRLGLAQPTVHRAITQLEQDAQRKLFERTALGTVATRLGHSLAQAARLALAELSQAEAELAELRSESAGKIVIGAMPLSRSHILPTAIVKFQQERQGQTILITEGPYAELLSGLRRGEIDFLIGALRYPVPIDDVEQRELFQDTAVMIGRPGHPIFGKGQADLAQLAQYPWVVSPPATPIRNHFDRLFGEQGLVPRQLVEAGSLILMREILNETDYLGFASGGQVRAEIARGLLRRIDFDLTATRRPIGLTTRSGWLPTPAQRLLIQTIENAA</sequence>
<name>A0ABV2J4E4_9HYPH</name>
<dbReference type="PANTHER" id="PTHR30126:SF98">
    <property type="entry name" value="HTH-TYPE TRANSCRIPTIONAL ACTIVATOR BAUR"/>
    <property type="match status" value="1"/>
</dbReference>
<dbReference type="Gene3D" id="3.40.190.10">
    <property type="entry name" value="Periplasmic binding protein-like II"/>
    <property type="match status" value="2"/>
</dbReference>
<dbReference type="Gene3D" id="1.10.10.10">
    <property type="entry name" value="Winged helix-like DNA-binding domain superfamily/Winged helix DNA-binding domain"/>
    <property type="match status" value="2"/>
</dbReference>
<dbReference type="EMBL" id="JBEPMB010000008">
    <property type="protein sequence ID" value="MET3615625.1"/>
    <property type="molecule type" value="Genomic_DNA"/>
</dbReference>
<dbReference type="InterPro" id="IPR000847">
    <property type="entry name" value="LysR_HTH_N"/>
</dbReference>
<dbReference type="PRINTS" id="PR00039">
    <property type="entry name" value="HTHLYSR"/>
</dbReference>
<evidence type="ECO:0000256" key="1">
    <source>
        <dbReference type="ARBA" id="ARBA00009437"/>
    </source>
</evidence>
<proteinExistence type="inferred from homology"/>
<comment type="similarity">
    <text evidence="1">Belongs to the LysR transcriptional regulatory family.</text>
</comment>
<dbReference type="SUPFAM" id="SSF46785">
    <property type="entry name" value="Winged helix' DNA-binding domain"/>
    <property type="match status" value="2"/>
</dbReference>
<evidence type="ECO:0000313" key="6">
    <source>
        <dbReference type="EMBL" id="MET3615625.1"/>
    </source>
</evidence>